<dbReference type="AlphaFoldDB" id="A0A543KFU0"/>
<dbReference type="GO" id="GO:0006508">
    <property type="term" value="P:proteolysis"/>
    <property type="evidence" value="ECO:0007669"/>
    <property type="project" value="UniProtKB-KW"/>
</dbReference>
<feature type="domain" description="Peptidase S49" evidence="5">
    <location>
        <begin position="104"/>
        <end position="238"/>
    </location>
</feature>
<keyword evidence="7" id="KW-1185">Reference proteome</keyword>
<dbReference type="InterPro" id="IPR029045">
    <property type="entry name" value="ClpP/crotonase-like_dom_sf"/>
</dbReference>
<dbReference type="GO" id="GO:0008236">
    <property type="term" value="F:serine-type peptidase activity"/>
    <property type="evidence" value="ECO:0007669"/>
    <property type="project" value="UniProtKB-KW"/>
</dbReference>
<dbReference type="Gene3D" id="6.20.330.10">
    <property type="match status" value="1"/>
</dbReference>
<organism evidence="6 7">
    <name type="scientific">Roseinatronobacter monicus</name>
    <dbReference type="NCBI Taxonomy" id="393481"/>
    <lineage>
        <taxon>Bacteria</taxon>
        <taxon>Pseudomonadati</taxon>
        <taxon>Pseudomonadota</taxon>
        <taxon>Alphaproteobacteria</taxon>
        <taxon>Rhodobacterales</taxon>
        <taxon>Paracoccaceae</taxon>
        <taxon>Roseinatronobacter</taxon>
    </lineage>
</organism>
<dbReference type="PANTHER" id="PTHR42987:SF8">
    <property type="entry name" value="PROTEINASE"/>
    <property type="match status" value="1"/>
</dbReference>
<comment type="similarity">
    <text evidence="1">Belongs to the peptidase S49 family.</text>
</comment>
<dbReference type="EMBL" id="VFPT01000001">
    <property type="protein sequence ID" value="TQM93956.1"/>
    <property type="molecule type" value="Genomic_DNA"/>
</dbReference>
<evidence type="ECO:0000256" key="4">
    <source>
        <dbReference type="ARBA" id="ARBA00022825"/>
    </source>
</evidence>
<dbReference type="PANTHER" id="PTHR42987">
    <property type="entry name" value="PEPTIDASE S49"/>
    <property type="match status" value="1"/>
</dbReference>
<proteinExistence type="inferred from homology"/>
<dbReference type="InterPro" id="IPR002142">
    <property type="entry name" value="Peptidase_S49"/>
</dbReference>
<keyword evidence="3" id="KW-0378">Hydrolase</keyword>
<evidence type="ECO:0000259" key="5">
    <source>
        <dbReference type="Pfam" id="PF01343"/>
    </source>
</evidence>
<keyword evidence="4" id="KW-0720">Serine protease</keyword>
<evidence type="ECO:0000256" key="1">
    <source>
        <dbReference type="ARBA" id="ARBA00008683"/>
    </source>
</evidence>
<dbReference type="Pfam" id="PF01343">
    <property type="entry name" value="Peptidase_S49"/>
    <property type="match status" value="1"/>
</dbReference>
<dbReference type="InterPro" id="IPR047272">
    <property type="entry name" value="S49_SppA_C"/>
</dbReference>
<evidence type="ECO:0000313" key="7">
    <source>
        <dbReference type="Proteomes" id="UP000320582"/>
    </source>
</evidence>
<reference evidence="6 7" key="1">
    <citation type="submission" date="2019-06" db="EMBL/GenBank/DDBJ databases">
        <title>Genomic Encyclopedia of Archaeal and Bacterial Type Strains, Phase II (KMG-II): from individual species to whole genera.</title>
        <authorList>
            <person name="Goeker M."/>
        </authorList>
    </citation>
    <scope>NUCLEOTIDE SEQUENCE [LARGE SCALE GENOMIC DNA]</scope>
    <source>
        <strain evidence="6 7">DSM 18423</strain>
    </source>
</reference>
<evidence type="ECO:0000313" key="6">
    <source>
        <dbReference type="EMBL" id="TQM93956.1"/>
    </source>
</evidence>
<evidence type="ECO:0000256" key="3">
    <source>
        <dbReference type="ARBA" id="ARBA00022801"/>
    </source>
</evidence>
<keyword evidence="2 6" id="KW-0645">Protease</keyword>
<dbReference type="Proteomes" id="UP000320582">
    <property type="component" value="Unassembled WGS sequence"/>
</dbReference>
<accession>A0A543KFU0</accession>
<dbReference type="CDD" id="cd07023">
    <property type="entry name" value="S49_Sppa_N_C"/>
    <property type="match status" value="1"/>
</dbReference>
<dbReference type="SUPFAM" id="SSF52096">
    <property type="entry name" value="ClpP/crotonase"/>
    <property type="match status" value="1"/>
</dbReference>
<dbReference type="Gene3D" id="3.90.226.10">
    <property type="entry name" value="2-enoyl-CoA Hydratase, Chain A, domain 1"/>
    <property type="match status" value="1"/>
</dbReference>
<name>A0A543KFU0_9RHOB</name>
<sequence>MGARLHSSRGPLLRRNNRLTCCAMNKIFSFIKRKPSVAVIRLQGMIATGSNPGRLNDASLAPLVEIAFRRGKPKAVALVINSPGGSPVQSALIAARIRRLADEVKIPVHAFVEDVAASGGYWLATAADDIHVDGNSIVGSIGVISAGFGLHELLNRYGVERRVYTSGKSKSQLDPFSPENPEDVARLRGLQDQVHQNFIAQVTERRGAKLVEDDSLFTGEFWLGGRAVELGLADGLGHLVPMMQNRYGEKVRFRTYGMRRPFLSRLGLSLLSDTMALAEERALYARFGV</sequence>
<gene>
    <name evidence="6" type="ORF">BD293_2611</name>
</gene>
<comment type="caution">
    <text evidence="6">The sequence shown here is derived from an EMBL/GenBank/DDBJ whole genome shotgun (WGS) entry which is preliminary data.</text>
</comment>
<protein>
    <submittedName>
        <fullName evidence="6">Serine protease SohB</fullName>
    </submittedName>
</protein>
<evidence type="ECO:0000256" key="2">
    <source>
        <dbReference type="ARBA" id="ARBA00022670"/>
    </source>
</evidence>